<dbReference type="SUPFAM" id="SSF50447">
    <property type="entry name" value="Translation proteins"/>
    <property type="match status" value="1"/>
</dbReference>
<dbReference type="InterPro" id="IPR005517">
    <property type="entry name" value="Transl_elong_EFG/EF2_IV"/>
</dbReference>
<keyword evidence="8" id="KW-1185">Reference proteome</keyword>
<dbReference type="AlphaFoldDB" id="A0AAJ2JWV1"/>
<dbReference type="SUPFAM" id="SSF54980">
    <property type="entry name" value="EF-G C-terminal domain-like"/>
    <property type="match status" value="2"/>
</dbReference>
<evidence type="ECO:0000256" key="4">
    <source>
        <dbReference type="ARBA" id="ARBA00023134"/>
    </source>
</evidence>
<dbReference type="EMBL" id="JAVYAA010000005">
    <property type="protein sequence ID" value="MDT8978565.1"/>
    <property type="molecule type" value="Genomic_DNA"/>
</dbReference>
<keyword evidence="5" id="KW-0046">Antibiotic resistance</keyword>
<dbReference type="CDD" id="cd03711">
    <property type="entry name" value="Tet_C"/>
    <property type="match status" value="1"/>
</dbReference>
<organism evidence="7 8">
    <name type="scientific">Paenibacillus suaedae</name>
    <dbReference type="NCBI Taxonomy" id="3077233"/>
    <lineage>
        <taxon>Bacteria</taxon>
        <taxon>Bacillati</taxon>
        <taxon>Bacillota</taxon>
        <taxon>Bacilli</taxon>
        <taxon>Bacillales</taxon>
        <taxon>Paenibacillaceae</taxon>
        <taxon>Paenibacillus</taxon>
    </lineage>
</organism>
<dbReference type="Gene3D" id="3.30.70.870">
    <property type="entry name" value="Elongation Factor G (Translational Gtpase), domain 3"/>
    <property type="match status" value="1"/>
</dbReference>
<dbReference type="SMART" id="SM00838">
    <property type="entry name" value="EFG_C"/>
    <property type="match status" value="1"/>
</dbReference>
<dbReference type="Proteomes" id="UP001250538">
    <property type="component" value="Unassembled WGS sequence"/>
</dbReference>
<evidence type="ECO:0000313" key="7">
    <source>
        <dbReference type="EMBL" id="MDT8978565.1"/>
    </source>
</evidence>
<dbReference type="InterPro" id="IPR020568">
    <property type="entry name" value="Ribosomal_Su5_D2-typ_SF"/>
</dbReference>
<dbReference type="NCBIfam" id="TIGR00231">
    <property type="entry name" value="small_GTP"/>
    <property type="match status" value="1"/>
</dbReference>
<keyword evidence="3" id="KW-0648">Protein biosynthesis</keyword>
<sequence>MNITLGLFAHVDAGKTTFAEQVLYHTRSIQQRGRVDNKDAFLDSHEIEKERGITIFADQAVMTYKGNTYTLIDTPGHVDFSAEMERAIQVMDVGVIIVSSVEGIQGHTETVWKLLQERGVPTVFFLNKIDRVGADVDQVIADIYENLTPDIINMTSYDPDQGLSEEIIAFMAERNDQLFELYMEEGYEQAVWLREMRHMLAERRWFPCACGSALQDVGVQQALELIHQFVQTEYCTTGEMAGLVYKVRYDDQGTRTTHMKVTSGTLSVRDEIRYGTEADTILEKITSIRIYNGQKAQNVERVEAGQLCAVTGLTAASAGVGVGAYKDTAIYHIVPTLKSKVIFPAELHVKEVLACFHRLDAEDPALRVQWDEHVQEIHIHVMGAIQLEVLARIVKERFGIAVSFADPEILYKETIRSAVNGCGHFEPLGHYAEARLRLEPGERDSGIQVFNECHPDELGVNYQNLIMQHALERDHHGLLTGAPLTDVRITLLTGRAHNRHTSGGDFREASFRALRQGLEQADNVLLEPYYDFKITVDTDDMGKVMADVQKAHGTLEPPAFIGNKAVITGRVPVSTFMNYSTELAAYTQGKGMIQLLFGGYDVCHNADEVIARKSYDKDADPAYTSSSIFCAKGQAYRVPWDEADSHMHSE</sequence>
<dbReference type="Pfam" id="PF00009">
    <property type="entry name" value="GTP_EFTU"/>
    <property type="match status" value="1"/>
</dbReference>
<dbReference type="InterPro" id="IPR035650">
    <property type="entry name" value="Tet_C"/>
</dbReference>
<dbReference type="PANTHER" id="PTHR43261">
    <property type="entry name" value="TRANSLATION ELONGATION FACTOR G-RELATED"/>
    <property type="match status" value="1"/>
</dbReference>
<comment type="function">
    <text evidence="1">Abolishes the inhibitory effect of tetracyclin on protein synthesis by a non-covalent modification of the ribosomes.</text>
</comment>
<dbReference type="Gene3D" id="3.30.70.240">
    <property type="match status" value="1"/>
</dbReference>
<dbReference type="Pfam" id="PF00679">
    <property type="entry name" value="EFG_C"/>
    <property type="match status" value="1"/>
</dbReference>
<dbReference type="InterPro" id="IPR000640">
    <property type="entry name" value="EFG_V-like"/>
</dbReference>
<dbReference type="InterPro" id="IPR009000">
    <property type="entry name" value="Transl_B-barrel_sf"/>
</dbReference>
<dbReference type="SUPFAM" id="SSF54211">
    <property type="entry name" value="Ribosomal protein S5 domain 2-like"/>
    <property type="match status" value="1"/>
</dbReference>
<dbReference type="InterPro" id="IPR041095">
    <property type="entry name" value="EFG_II"/>
</dbReference>
<dbReference type="SMART" id="SM00889">
    <property type="entry name" value="EFG_IV"/>
    <property type="match status" value="1"/>
</dbReference>
<dbReference type="GO" id="GO:0032790">
    <property type="term" value="P:ribosome disassembly"/>
    <property type="evidence" value="ECO:0007669"/>
    <property type="project" value="TreeGrafter"/>
</dbReference>
<evidence type="ECO:0000256" key="5">
    <source>
        <dbReference type="ARBA" id="ARBA00023251"/>
    </source>
</evidence>
<dbReference type="InterPro" id="IPR027417">
    <property type="entry name" value="P-loop_NTPase"/>
</dbReference>
<keyword evidence="2" id="KW-0547">Nucleotide-binding</keyword>
<dbReference type="InterPro" id="IPR014721">
    <property type="entry name" value="Ribsml_uS5_D2-typ_fold_subgr"/>
</dbReference>
<accession>A0AAJ2JWV1</accession>
<dbReference type="SUPFAM" id="SSF52540">
    <property type="entry name" value="P-loop containing nucleoside triphosphate hydrolases"/>
    <property type="match status" value="1"/>
</dbReference>
<reference evidence="8" key="1">
    <citation type="submission" date="2023-09" db="EMBL/GenBank/DDBJ databases">
        <title>Paenibacillus sp. chi10 Genome sequencing and assembly.</title>
        <authorList>
            <person name="Kim I."/>
        </authorList>
    </citation>
    <scope>NUCLEOTIDE SEQUENCE [LARGE SCALE GENOMIC DNA]</scope>
    <source>
        <strain evidence="8">chi10</strain>
    </source>
</reference>
<dbReference type="InterPro" id="IPR000795">
    <property type="entry name" value="T_Tr_GTP-bd_dom"/>
</dbReference>
<evidence type="ECO:0000256" key="3">
    <source>
        <dbReference type="ARBA" id="ARBA00022917"/>
    </source>
</evidence>
<gene>
    <name evidence="7" type="ORF">RQP50_20235</name>
</gene>
<dbReference type="PRINTS" id="PR00315">
    <property type="entry name" value="ELONGATNFCT"/>
</dbReference>
<keyword evidence="4" id="KW-0342">GTP-binding</keyword>
<dbReference type="Pfam" id="PF03764">
    <property type="entry name" value="EFG_IV"/>
    <property type="match status" value="1"/>
</dbReference>
<dbReference type="PRINTS" id="PR01037">
    <property type="entry name" value="TCRTETOQM"/>
</dbReference>
<dbReference type="InterPro" id="IPR035647">
    <property type="entry name" value="EFG_III/V"/>
</dbReference>
<dbReference type="InterPro" id="IPR053905">
    <property type="entry name" value="EF-G-like_DII"/>
</dbReference>
<dbReference type="Pfam" id="PF14492">
    <property type="entry name" value="EFG_III"/>
    <property type="match status" value="1"/>
</dbReference>
<evidence type="ECO:0000256" key="1">
    <source>
        <dbReference type="ARBA" id="ARBA00003987"/>
    </source>
</evidence>
<evidence type="ECO:0000256" key="2">
    <source>
        <dbReference type="ARBA" id="ARBA00022741"/>
    </source>
</evidence>
<dbReference type="Pfam" id="PF22042">
    <property type="entry name" value="EF-G_D2"/>
    <property type="match status" value="1"/>
</dbReference>
<comment type="caution">
    <text evidence="7">The sequence shown here is derived from an EMBL/GenBank/DDBJ whole genome shotgun (WGS) entry which is preliminary data.</text>
</comment>
<name>A0AAJ2JWV1_9BACL</name>
<dbReference type="RefSeq" id="WP_315746517.1">
    <property type="nucleotide sequence ID" value="NZ_JAVYAA010000005.1"/>
</dbReference>
<proteinExistence type="predicted"/>
<evidence type="ECO:0000259" key="6">
    <source>
        <dbReference type="PROSITE" id="PS51722"/>
    </source>
</evidence>
<feature type="domain" description="Tr-type G" evidence="6">
    <location>
        <begin position="1"/>
        <end position="234"/>
    </location>
</feature>
<dbReference type="Gene3D" id="2.40.30.10">
    <property type="entry name" value="Translation factors"/>
    <property type="match status" value="1"/>
</dbReference>
<dbReference type="PROSITE" id="PS51722">
    <property type="entry name" value="G_TR_2"/>
    <property type="match status" value="1"/>
</dbReference>
<dbReference type="GO" id="GO:0006412">
    <property type="term" value="P:translation"/>
    <property type="evidence" value="ECO:0007669"/>
    <property type="project" value="UniProtKB-KW"/>
</dbReference>
<protein>
    <submittedName>
        <fullName evidence="7">TetM/TetW/TetO/TetS family tetracycline resistance ribosomal protection protein</fullName>
    </submittedName>
</protein>
<dbReference type="Gene3D" id="3.30.230.10">
    <property type="match status" value="1"/>
</dbReference>
<dbReference type="GO" id="GO:0005525">
    <property type="term" value="F:GTP binding"/>
    <property type="evidence" value="ECO:0007669"/>
    <property type="project" value="UniProtKB-KW"/>
</dbReference>
<dbReference type="GO" id="GO:0046677">
    <property type="term" value="P:response to antibiotic"/>
    <property type="evidence" value="ECO:0007669"/>
    <property type="project" value="UniProtKB-KW"/>
</dbReference>
<dbReference type="Gene3D" id="3.40.50.300">
    <property type="entry name" value="P-loop containing nucleotide triphosphate hydrolases"/>
    <property type="match status" value="1"/>
</dbReference>
<evidence type="ECO:0000313" key="8">
    <source>
        <dbReference type="Proteomes" id="UP001250538"/>
    </source>
</evidence>
<dbReference type="GO" id="GO:0003924">
    <property type="term" value="F:GTPase activity"/>
    <property type="evidence" value="ECO:0007669"/>
    <property type="project" value="InterPro"/>
</dbReference>
<dbReference type="PANTHER" id="PTHR43261:SF1">
    <property type="entry name" value="RIBOSOME-RELEASING FACTOR 2, MITOCHONDRIAL"/>
    <property type="match status" value="1"/>
</dbReference>
<dbReference type="InterPro" id="IPR005225">
    <property type="entry name" value="Small_GTP-bd"/>
</dbReference>